<gene>
    <name evidence="2" type="ORF">ERS852407_02790</name>
</gene>
<dbReference type="GO" id="GO:0004622">
    <property type="term" value="F:phosphatidylcholine lysophospholipase activity"/>
    <property type="evidence" value="ECO:0007669"/>
    <property type="project" value="TreeGrafter"/>
</dbReference>
<dbReference type="InterPro" id="IPR051532">
    <property type="entry name" value="Ester_Hydrolysis_Enzymes"/>
</dbReference>
<proteinExistence type="predicted"/>
<dbReference type="PANTHER" id="PTHR30383">
    <property type="entry name" value="THIOESTERASE 1/PROTEASE 1/LYSOPHOSPHOLIPASE L1"/>
    <property type="match status" value="1"/>
</dbReference>
<reference evidence="2 3" key="1">
    <citation type="submission" date="2015-09" db="EMBL/GenBank/DDBJ databases">
        <authorList>
            <consortium name="Pathogen Informatics"/>
        </authorList>
    </citation>
    <scope>NUCLEOTIDE SEQUENCE [LARGE SCALE GENOMIC DNA]</scope>
    <source>
        <strain evidence="2 3">2789STDY5608850</strain>
    </source>
</reference>
<feature type="domain" description="SGNH hydrolase-type esterase" evidence="1">
    <location>
        <begin position="13"/>
        <end position="199"/>
    </location>
</feature>
<dbReference type="Gene3D" id="3.40.50.1110">
    <property type="entry name" value="SGNH hydrolase"/>
    <property type="match status" value="1"/>
</dbReference>
<dbReference type="CDD" id="cd01834">
    <property type="entry name" value="SGNH_hydrolase_like_2"/>
    <property type="match status" value="1"/>
</dbReference>
<organism evidence="2 3">
    <name type="scientific">Hungatella hathewayi</name>
    <dbReference type="NCBI Taxonomy" id="154046"/>
    <lineage>
        <taxon>Bacteria</taxon>
        <taxon>Bacillati</taxon>
        <taxon>Bacillota</taxon>
        <taxon>Clostridia</taxon>
        <taxon>Lachnospirales</taxon>
        <taxon>Lachnospiraceae</taxon>
        <taxon>Hungatella</taxon>
    </lineage>
</organism>
<accession>A0A174F293</accession>
<dbReference type="SUPFAM" id="SSF52266">
    <property type="entry name" value="SGNH hydrolase"/>
    <property type="match status" value="1"/>
</dbReference>
<dbReference type="Proteomes" id="UP000095651">
    <property type="component" value="Unassembled WGS sequence"/>
</dbReference>
<evidence type="ECO:0000313" key="3">
    <source>
        <dbReference type="Proteomes" id="UP000095651"/>
    </source>
</evidence>
<evidence type="ECO:0000259" key="1">
    <source>
        <dbReference type="Pfam" id="PF13472"/>
    </source>
</evidence>
<dbReference type="PANTHER" id="PTHR30383:SF5">
    <property type="entry name" value="SGNH HYDROLASE-TYPE ESTERASE DOMAIN-CONTAINING PROTEIN"/>
    <property type="match status" value="1"/>
</dbReference>
<dbReference type="InterPro" id="IPR013830">
    <property type="entry name" value="SGNH_hydro"/>
</dbReference>
<protein>
    <submittedName>
        <fullName evidence="2">G-D-S-L family lipolytic protein</fullName>
    </submittedName>
</protein>
<evidence type="ECO:0000313" key="2">
    <source>
        <dbReference type="EMBL" id="CUO42899.1"/>
    </source>
</evidence>
<dbReference type="Pfam" id="PF13472">
    <property type="entry name" value="Lipase_GDSL_2"/>
    <property type="match status" value="1"/>
</dbReference>
<dbReference type="AlphaFoldDB" id="A0A174F293"/>
<dbReference type="RefSeq" id="WP_055655956.1">
    <property type="nucleotide sequence ID" value="NZ_CABIXC010000006.1"/>
</dbReference>
<dbReference type="EMBL" id="CYZE01000006">
    <property type="protein sequence ID" value="CUO42899.1"/>
    <property type="molecule type" value="Genomic_DNA"/>
</dbReference>
<dbReference type="InterPro" id="IPR036514">
    <property type="entry name" value="SGNH_hydro_sf"/>
</dbReference>
<sequence>MKLELKDGQTLLFFGDSITDAERLRDNGADLGKGFVRLLASYIGYRYPDRFIKIINRGIGGDNIMNLWERLETDCINFSPDIVSILVGLNDTTFRLWDKVNNTPISPDEFEDTYIRIVKRIREANSDCKIILATPYLVEMSAEHRINKQLLRKYVPIIEKIAELYDCTLIPLYQEFEKKIQDGYGRYYTCDGVHPTESGAFFIADTWCKYVLGERIVSSLDI</sequence>
<name>A0A174F293_9FIRM</name>